<evidence type="ECO:0000313" key="5">
    <source>
        <dbReference type="Proteomes" id="UP000593626"/>
    </source>
</evidence>
<dbReference type="RefSeq" id="WP_239673522.1">
    <property type="nucleotide sequence ID" value="NZ_CP049742.1"/>
</dbReference>
<dbReference type="GO" id="GO:0016787">
    <property type="term" value="F:hydrolase activity"/>
    <property type="evidence" value="ECO:0007669"/>
    <property type="project" value="UniProtKB-KW"/>
</dbReference>
<dbReference type="Pfam" id="PF00857">
    <property type="entry name" value="Isochorismatase"/>
    <property type="match status" value="1"/>
</dbReference>
<dbReference type="InterPro" id="IPR036380">
    <property type="entry name" value="Isochorismatase-like_sf"/>
</dbReference>
<proteinExistence type="inferred from homology"/>
<evidence type="ECO:0000259" key="3">
    <source>
        <dbReference type="Pfam" id="PF00857"/>
    </source>
</evidence>
<evidence type="ECO:0000313" key="4">
    <source>
        <dbReference type="EMBL" id="QPC46000.1"/>
    </source>
</evidence>
<dbReference type="AlphaFoldDB" id="A0A7S8C9Q6"/>
<dbReference type="Proteomes" id="UP000593626">
    <property type="component" value="Chromosome"/>
</dbReference>
<keyword evidence="2 4" id="KW-0378">Hydrolase</keyword>
<dbReference type="PANTHER" id="PTHR43540">
    <property type="entry name" value="PEROXYUREIDOACRYLATE/UREIDOACRYLATE AMIDOHYDROLASE-RELATED"/>
    <property type="match status" value="1"/>
</dbReference>
<dbReference type="EMBL" id="CP049742">
    <property type="protein sequence ID" value="QPC46000.1"/>
    <property type="molecule type" value="Genomic_DNA"/>
</dbReference>
<reference evidence="4 5" key="1">
    <citation type="submission" date="2019-07" db="EMBL/GenBank/DDBJ databases">
        <title>Genome sequence of 2 isolates from Red Sea Mangroves.</title>
        <authorList>
            <person name="Sefrji F."/>
            <person name="Michoud G."/>
            <person name="Merlino G."/>
            <person name="Daffonchio D."/>
        </authorList>
    </citation>
    <scope>NUCLEOTIDE SEQUENCE [LARGE SCALE GENOMIC DNA]</scope>
    <source>
        <strain evidence="4 5">R1DC41</strain>
    </source>
</reference>
<name>A0A7S8C9Q6_9BACI</name>
<feature type="domain" description="Isochorismatase-like" evidence="3">
    <location>
        <begin position="3"/>
        <end position="139"/>
    </location>
</feature>
<organism evidence="4 5">
    <name type="scientific">Mangrovibacillus cuniculi</name>
    <dbReference type="NCBI Taxonomy" id="2593652"/>
    <lineage>
        <taxon>Bacteria</taxon>
        <taxon>Bacillati</taxon>
        <taxon>Bacillota</taxon>
        <taxon>Bacilli</taxon>
        <taxon>Bacillales</taxon>
        <taxon>Bacillaceae</taxon>
        <taxon>Mangrovibacillus</taxon>
    </lineage>
</organism>
<dbReference type="KEGG" id="mcui:G8O30_03030"/>
<protein>
    <submittedName>
        <fullName evidence="4">Cysteine hydrolase</fullName>
    </submittedName>
</protein>
<evidence type="ECO:0000256" key="1">
    <source>
        <dbReference type="ARBA" id="ARBA00006336"/>
    </source>
</evidence>
<dbReference type="CDD" id="cd01014">
    <property type="entry name" value="nicotinamidase_related"/>
    <property type="match status" value="1"/>
</dbReference>
<gene>
    <name evidence="4" type="ORF">G8O30_03030</name>
</gene>
<sequence>MKTALLQIDWQQAFRDPSLGDLSHGFAEKNAEKILLSCRSNQIPVYHVQHASNNPKSLLHPDKDGFTLIPELKPVKGEKLFVKNVNSAFIGTTLNETLENDGITQLIVTGMTTNHCVSTSVRMAGNLGYDVLLVSDATDCFGLSDIKGDWISATEVQRVNLASLHEEFCRVIPTSNLLSSTFMFL</sequence>
<dbReference type="SUPFAM" id="SSF52499">
    <property type="entry name" value="Isochorismatase-like hydrolases"/>
    <property type="match status" value="1"/>
</dbReference>
<dbReference type="InterPro" id="IPR050272">
    <property type="entry name" value="Isochorismatase-like_hydrls"/>
</dbReference>
<accession>A0A7S8C9Q6</accession>
<evidence type="ECO:0000256" key="2">
    <source>
        <dbReference type="ARBA" id="ARBA00022801"/>
    </source>
</evidence>
<dbReference type="Gene3D" id="3.40.50.850">
    <property type="entry name" value="Isochorismatase-like"/>
    <property type="match status" value="1"/>
</dbReference>
<keyword evidence="5" id="KW-1185">Reference proteome</keyword>
<dbReference type="PANTHER" id="PTHR43540:SF1">
    <property type="entry name" value="ISOCHORISMATASE HYDROLASE"/>
    <property type="match status" value="1"/>
</dbReference>
<comment type="similarity">
    <text evidence="1">Belongs to the isochorismatase family.</text>
</comment>
<dbReference type="InterPro" id="IPR000868">
    <property type="entry name" value="Isochorismatase-like_dom"/>
</dbReference>